<protein>
    <submittedName>
        <fullName evidence="7">Pyridoxal phosphate-dependent aminotransferase</fullName>
    </submittedName>
</protein>
<evidence type="ECO:0000256" key="5">
    <source>
        <dbReference type="ARBA" id="ARBA00022898"/>
    </source>
</evidence>
<gene>
    <name evidence="7" type="ORF">E1218_11890</name>
</gene>
<keyword evidence="8" id="KW-1185">Reference proteome</keyword>
<dbReference type="Proteomes" id="UP000295172">
    <property type="component" value="Unassembled WGS sequence"/>
</dbReference>
<evidence type="ECO:0000256" key="3">
    <source>
        <dbReference type="ARBA" id="ARBA00022576"/>
    </source>
</evidence>
<keyword evidence="5" id="KW-0663">Pyridoxal phosphate</keyword>
<dbReference type="GO" id="GO:0006520">
    <property type="term" value="P:amino acid metabolic process"/>
    <property type="evidence" value="ECO:0007669"/>
    <property type="project" value="InterPro"/>
</dbReference>
<comment type="cofactor">
    <cofactor evidence="1">
        <name>pyridoxal 5'-phosphate</name>
        <dbReference type="ChEBI" id="CHEBI:597326"/>
    </cofactor>
</comment>
<accession>A0A4R4X900</accession>
<name>A0A4R4X900_9ACTN</name>
<dbReference type="InterPro" id="IPR004839">
    <property type="entry name" value="Aminotransferase_I/II_large"/>
</dbReference>
<evidence type="ECO:0000256" key="4">
    <source>
        <dbReference type="ARBA" id="ARBA00022679"/>
    </source>
</evidence>
<dbReference type="Gene3D" id="3.90.1150.10">
    <property type="entry name" value="Aspartate Aminotransferase, domain 1"/>
    <property type="match status" value="1"/>
</dbReference>
<keyword evidence="3 7" id="KW-0032">Aminotransferase</keyword>
<reference evidence="7 8" key="1">
    <citation type="submission" date="2019-02" db="EMBL/GenBank/DDBJ databases">
        <title>Draft genome sequences of novel Actinobacteria.</title>
        <authorList>
            <person name="Sahin N."/>
            <person name="Ay H."/>
            <person name="Saygin H."/>
        </authorList>
    </citation>
    <scope>NUCLEOTIDE SEQUENCE [LARGE SCALE GENOMIC DNA]</scope>
    <source>
        <strain evidence="7 8">16K104</strain>
    </source>
</reference>
<keyword evidence="4 7" id="KW-0808">Transferase</keyword>
<comment type="caution">
    <text evidence="7">The sequence shown here is derived from an EMBL/GenBank/DDBJ whole genome shotgun (WGS) entry which is preliminary data.</text>
</comment>
<dbReference type="InterPro" id="IPR015422">
    <property type="entry name" value="PyrdxlP-dep_Trfase_small"/>
</dbReference>
<dbReference type="EMBL" id="SMKR01000040">
    <property type="protein sequence ID" value="TDD26922.1"/>
    <property type="molecule type" value="Genomic_DNA"/>
</dbReference>
<dbReference type="InterPro" id="IPR015421">
    <property type="entry name" value="PyrdxlP-dep_Trfase_major"/>
</dbReference>
<evidence type="ECO:0000256" key="1">
    <source>
        <dbReference type="ARBA" id="ARBA00001933"/>
    </source>
</evidence>
<dbReference type="PANTHER" id="PTHR46383:SF1">
    <property type="entry name" value="ASPARTATE AMINOTRANSFERASE"/>
    <property type="match status" value="1"/>
</dbReference>
<organism evidence="7 8">
    <name type="scientific">Kribbella turkmenica</name>
    <dbReference type="NCBI Taxonomy" id="2530375"/>
    <lineage>
        <taxon>Bacteria</taxon>
        <taxon>Bacillati</taxon>
        <taxon>Actinomycetota</taxon>
        <taxon>Actinomycetes</taxon>
        <taxon>Propionibacteriales</taxon>
        <taxon>Kribbellaceae</taxon>
        <taxon>Kribbella</taxon>
    </lineage>
</organism>
<dbReference type="FunFam" id="3.40.640.10:FF:000033">
    <property type="entry name" value="Aspartate aminotransferase"/>
    <property type="match status" value="1"/>
</dbReference>
<dbReference type="Gene3D" id="3.40.640.10">
    <property type="entry name" value="Type I PLP-dependent aspartate aminotransferase-like (Major domain)"/>
    <property type="match status" value="1"/>
</dbReference>
<dbReference type="GO" id="GO:0008483">
    <property type="term" value="F:transaminase activity"/>
    <property type="evidence" value="ECO:0007669"/>
    <property type="project" value="UniProtKB-KW"/>
</dbReference>
<dbReference type="RefSeq" id="WP_132319277.1">
    <property type="nucleotide sequence ID" value="NZ_SMKR01000040.1"/>
</dbReference>
<dbReference type="Pfam" id="PF00155">
    <property type="entry name" value="Aminotran_1_2"/>
    <property type="match status" value="1"/>
</dbReference>
<dbReference type="SUPFAM" id="SSF53383">
    <property type="entry name" value="PLP-dependent transferases"/>
    <property type="match status" value="1"/>
</dbReference>
<proteinExistence type="inferred from homology"/>
<evidence type="ECO:0000313" key="7">
    <source>
        <dbReference type="EMBL" id="TDD26922.1"/>
    </source>
</evidence>
<dbReference type="CDD" id="cd00609">
    <property type="entry name" value="AAT_like"/>
    <property type="match status" value="1"/>
</dbReference>
<evidence type="ECO:0000256" key="2">
    <source>
        <dbReference type="ARBA" id="ARBA00007441"/>
    </source>
</evidence>
<dbReference type="GO" id="GO:0030170">
    <property type="term" value="F:pyridoxal phosphate binding"/>
    <property type="evidence" value="ECO:0007669"/>
    <property type="project" value="InterPro"/>
</dbReference>
<dbReference type="InterPro" id="IPR015424">
    <property type="entry name" value="PyrdxlP-dep_Trfase"/>
</dbReference>
<dbReference type="AlphaFoldDB" id="A0A4R4X900"/>
<evidence type="ECO:0000313" key="8">
    <source>
        <dbReference type="Proteomes" id="UP000295172"/>
    </source>
</evidence>
<dbReference type="PANTHER" id="PTHR46383">
    <property type="entry name" value="ASPARTATE AMINOTRANSFERASE"/>
    <property type="match status" value="1"/>
</dbReference>
<feature type="domain" description="Aminotransferase class I/classII large" evidence="6">
    <location>
        <begin position="31"/>
        <end position="379"/>
    </location>
</feature>
<dbReference type="OrthoDB" id="9763453at2"/>
<comment type="similarity">
    <text evidence="2">Belongs to the class-I pyridoxal-phosphate-dependent aminotransferase family.</text>
</comment>
<evidence type="ECO:0000259" key="6">
    <source>
        <dbReference type="Pfam" id="PF00155"/>
    </source>
</evidence>
<sequence>MKLAGRMERLGTESAFEVLAKAKALEASGREIVHLEIGEPDFDTPAHVAAAAQQAIDKGHTHYVPAPGIPELRTAVTDFLERTGRLSASPDRVLVTPGAKPIMFFTIMALCEEGDEVLYPDPGFPMYASIASFAGATPVPVPLREENGFVIDPEELAALVTPRTKLLILNSPHNPCGSASTPEQLAAIAEIAIRNDLVVLSDEVYWALRYDGDHHSVLDLDGMAERTILLDGWSKTFAMTGWRLGFGVFPQPLVEPITRLVINSVSCTSAFSQHAAIAALEGPWDDVDTMLAAFRERREVIVSGLNAVPGVSCVRPGGAFYAFPNITELGQSAATLADRLLEEAGVACLPGTAFGGYGEGHLRFSYANSVENIQRALSAFEDLTS</sequence>
<dbReference type="InterPro" id="IPR050596">
    <property type="entry name" value="AspAT/PAT-like"/>
</dbReference>